<evidence type="ECO:0000313" key="2">
    <source>
        <dbReference type="Proteomes" id="UP000308671"/>
    </source>
</evidence>
<accession>A0A4S8QX83</accession>
<dbReference type="AlphaFoldDB" id="A0A4S8QX83"/>
<comment type="caution">
    <text evidence="1">The sequence shown here is derived from an EMBL/GenBank/DDBJ whole genome shotgun (WGS) entry which is preliminary data.</text>
</comment>
<dbReference type="OrthoDB" id="10420308at2759"/>
<proteinExistence type="predicted"/>
<dbReference type="EMBL" id="PQXL01000261">
    <property type="protein sequence ID" value="THV48215.1"/>
    <property type="molecule type" value="Genomic_DNA"/>
</dbReference>
<sequence length="75" mass="7865">MAGQSAGSPKIPARPRTKPIIVETESHHVLPSHLKLGLNGCLFNPYAAVAFKASANALQPIQLVRPALAGVLILC</sequence>
<gene>
    <name evidence="1" type="ORF">BGAL_0261g00050</name>
</gene>
<evidence type="ECO:0000313" key="1">
    <source>
        <dbReference type="EMBL" id="THV48215.1"/>
    </source>
</evidence>
<keyword evidence="2" id="KW-1185">Reference proteome</keyword>
<organism evidence="1 2">
    <name type="scientific">Botrytis galanthina</name>
    <dbReference type="NCBI Taxonomy" id="278940"/>
    <lineage>
        <taxon>Eukaryota</taxon>
        <taxon>Fungi</taxon>
        <taxon>Dikarya</taxon>
        <taxon>Ascomycota</taxon>
        <taxon>Pezizomycotina</taxon>
        <taxon>Leotiomycetes</taxon>
        <taxon>Helotiales</taxon>
        <taxon>Sclerotiniaceae</taxon>
        <taxon>Botrytis</taxon>
    </lineage>
</organism>
<dbReference type="Proteomes" id="UP000308671">
    <property type="component" value="Unassembled WGS sequence"/>
</dbReference>
<reference evidence="1 2" key="1">
    <citation type="submission" date="2017-12" db="EMBL/GenBank/DDBJ databases">
        <title>Comparative genomics of Botrytis spp.</title>
        <authorList>
            <person name="Valero-Jimenez C.A."/>
            <person name="Tapia P."/>
            <person name="Veloso J."/>
            <person name="Silva-Moreno E."/>
            <person name="Staats M."/>
            <person name="Valdes J.H."/>
            <person name="Van Kan J.A.L."/>
        </authorList>
    </citation>
    <scope>NUCLEOTIDE SEQUENCE [LARGE SCALE GENOMIC DNA]</scope>
    <source>
        <strain evidence="1 2">MUCL435</strain>
    </source>
</reference>
<protein>
    <submittedName>
        <fullName evidence="1">Uncharacterized protein</fullName>
    </submittedName>
</protein>
<name>A0A4S8QX83_9HELO</name>